<name>A0A8J9YCP2_9NEOP</name>
<dbReference type="Proteomes" id="UP000838878">
    <property type="component" value="Chromosome 5"/>
</dbReference>
<dbReference type="EMBL" id="OV170225">
    <property type="protein sequence ID" value="CAH0725849.1"/>
    <property type="molecule type" value="Genomic_DNA"/>
</dbReference>
<gene>
    <name evidence="1" type="ORF">BINO364_LOCUS11389</name>
</gene>
<evidence type="ECO:0000313" key="1">
    <source>
        <dbReference type="EMBL" id="CAH0725849.1"/>
    </source>
</evidence>
<dbReference type="AlphaFoldDB" id="A0A8J9YCP2"/>
<organism evidence="1 2">
    <name type="scientific">Brenthis ino</name>
    <name type="common">lesser marbled fritillary</name>
    <dbReference type="NCBI Taxonomy" id="405034"/>
    <lineage>
        <taxon>Eukaryota</taxon>
        <taxon>Metazoa</taxon>
        <taxon>Ecdysozoa</taxon>
        <taxon>Arthropoda</taxon>
        <taxon>Hexapoda</taxon>
        <taxon>Insecta</taxon>
        <taxon>Pterygota</taxon>
        <taxon>Neoptera</taxon>
        <taxon>Endopterygota</taxon>
        <taxon>Lepidoptera</taxon>
        <taxon>Glossata</taxon>
        <taxon>Ditrysia</taxon>
        <taxon>Papilionoidea</taxon>
        <taxon>Nymphalidae</taxon>
        <taxon>Heliconiinae</taxon>
        <taxon>Argynnini</taxon>
        <taxon>Brenthis</taxon>
    </lineage>
</organism>
<keyword evidence="2" id="KW-1185">Reference proteome</keyword>
<accession>A0A8J9YCP2</accession>
<reference evidence="1" key="1">
    <citation type="submission" date="2021-12" db="EMBL/GenBank/DDBJ databases">
        <authorList>
            <person name="Martin H S."/>
        </authorList>
    </citation>
    <scope>NUCLEOTIDE SEQUENCE</scope>
</reference>
<sequence>MASYVLRNKIMNYDRVGVGKRLCSAREDKRRVNEMQGGAPHRAVVGRVWDMEADGLAKHLWSAEARKSVVSYVPHGWNL</sequence>
<proteinExistence type="predicted"/>
<protein>
    <submittedName>
        <fullName evidence="1">Uncharacterized protein</fullName>
    </submittedName>
</protein>
<evidence type="ECO:0000313" key="2">
    <source>
        <dbReference type="Proteomes" id="UP000838878"/>
    </source>
</evidence>
<feature type="non-terminal residue" evidence="1">
    <location>
        <position position="79"/>
    </location>
</feature>